<evidence type="ECO:0000256" key="11">
    <source>
        <dbReference type="PIRSR" id="PIRSR006268-2"/>
    </source>
</evidence>
<gene>
    <name evidence="14" type="ORF">FYJ57_11355</name>
</gene>
<evidence type="ECO:0000256" key="7">
    <source>
        <dbReference type="ARBA" id="ARBA00022842"/>
    </source>
</evidence>
<evidence type="ECO:0000256" key="12">
    <source>
        <dbReference type="RuleBase" id="RU363002"/>
    </source>
</evidence>
<keyword evidence="15" id="KW-1185">Reference proteome</keyword>
<comment type="catalytic activity">
    <reaction evidence="9 10 12">
        <text>L-threonyl-[protein] + FAD = FMN-L-threonyl-[protein] + AMP + H(+)</text>
        <dbReference type="Rhea" id="RHEA:36847"/>
        <dbReference type="Rhea" id="RHEA-COMP:11060"/>
        <dbReference type="Rhea" id="RHEA-COMP:11061"/>
        <dbReference type="ChEBI" id="CHEBI:15378"/>
        <dbReference type="ChEBI" id="CHEBI:30013"/>
        <dbReference type="ChEBI" id="CHEBI:57692"/>
        <dbReference type="ChEBI" id="CHEBI:74257"/>
        <dbReference type="ChEBI" id="CHEBI:456215"/>
        <dbReference type="EC" id="2.7.1.180"/>
    </reaction>
</comment>
<feature type="binding site" evidence="11">
    <location>
        <position position="323"/>
    </location>
    <ligand>
        <name>Mg(2+)</name>
        <dbReference type="ChEBI" id="CHEBI:18420"/>
    </ligand>
</feature>
<dbReference type="Gene3D" id="3.10.520.10">
    <property type="entry name" value="ApbE-like domains"/>
    <property type="match status" value="1"/>
</dbReference>
<dbReference type="Pfam" id="PF02424">
    <property type="entry name" value="ApbE"/>
    <property type="match status" value="1"/>
</dbReference>
<comment type="function">
    <text evidence="12">Flavin transferase that catalyzes the transfer of the FMN moiety of FAD and its covalent binding to the hydroxyl group of a threonine residue in a target flavoprotein.</text>
</comment>
<sequence length="380" mass="41332">MNFKKALIVCLIPAFVISGCGKTTKEEVNNTTNQETLAQVSGQGTGQDTEKTESSGTEASSDDESQDAEVSRDLFAMDTYMTLTAYGEHAQEAVDKAAERVEALDALLSTGDENSEIHQLNQKGEATLSEDGGYLVERALELYDKTEGAFDIAIYPVMQAWGFPTQEYHVPDDATLKEKLILADASKVNYDKDTRKISFDRDGMEIDLGGIAKGYTSSQIMQIYQDCGVTSGLVNLGGNVQALGCKTDGSKWKVAIQSPDDTEDYLGILEIENQAVITSGGYERYFEEDGVTYHHIIDPTTGYPADSGLISVTIVSDDGTLADGLSTSLFIMGEEKAAQFWKENSEKFETIMETADGKLYVTEGIADSLTTDMEVTVINK</sequence>
<evidence type="ECO:0000256" key="9">
    <source>
        <dbReference type="ARBA" id="ARBA00048540"/>
    </source>
</evidence>
<evidence type="ECO:0000256" key="4">
    <source>
        <dbReference type="ARBA" id="ARBA00022679"/>
    </source>
</evidence>
<dbReference type="InterPro" id="IPR024932">
    <property type="entry name" value="ApbE"/>
</dbReference>
<dbReference type="PROSITE" id="PS51257">
    <property type="entry name" value="PROKAR_LIPOPROTEIN"/>
    <property type="match status" value="1"/>
</dbReference>
<keyword evidence="7 10" id="KW-0460">Magnesium</keyword>
<dbReference type="EMBL" id="VUMS01000022">
    <property type="protein sequence ID" value="MST67296.1"/>
    <property type="molecule type" value="Genomic_DNA"/>
</dbReference>
<dbReference type="PIRSF" id="PIRSF006268">
    <property type="entry name" value="ApbE"/>
    <property type="match status" value="1"/>
</dbReference>
<feature type="binding site" evidence="11">
    <location>
        <position position="210"/>
    </location>
    <ligand>
        <name>Mg(2+)</name>
        <dbReference type="ChEBI" id="CHEBI:18420"/>
    </ligand>
</feature>
<keyword evidence="12" id="KW-1003">Cell membrane</keyword>
<proteinExistence type="inferred from homology"/>
<dbReference type="SUPFAM" id="SSF143631">
    <property type="entry name" value="ApbE-like"/>
    <property type="match status" value="1"/>
</dbReference>
<dbReference type="PANTHER" id="PTHR30040:SF2">
    <property type="entry name" value="FAD:PROTEIN FMN TRANSFERASE"/>
    <property type="match status" value="1"/>
</dbReference>
<comment type="cofactor">
    <cofactor evidence="11">
        <name>Mg(2+)</name>
        <dbReference type="ChEBI" id="CHEBI:18420"/>
    </cofactor>
    <cofactor evidence="11">
        <name>Mn(2+)</name>
        <dbReference type="ChEBI" id="CHEBI:29035"/>
    </cofactor>
    <text evidence="11">Magnesium. Can also use manganese.</text>
</comment>
<keyword evidence="12" id="KW-0997">Cell inner membrane</keyword>
<evidence type="ECO:0000256" key="8">
    <source>
        <dbReference type="ARBA" id="ARBA00031306"/>
    </source>
</evidence>
<name>A0A7X2TLF7_9FIRM</name>
<comment type="caution">
    <text evidence="14">The sequence shown here is derived from an EMBL/GenBank/DDBJ whole genome shotgun (WGS) entry which is preliminary data.</text>
</comment>
<feature type="binding site" evidence="11">
    <location>
        <position position="327"/>
    </location>
    <ligand>
        <name>Mg(2+)</name>
        <dbReference type="ChEBI" id="CHEBI:18420"/>
    </ligand>
</feature>
<feature type="region of interest" description="Disordered" evidence="13">
    <location>
        <begin position="31"/>
        <end position="68"/>
    </location>
</feature>
<evidence type="ECO:0000256" key="1">
    <source>
        <dbReference type="ARBA" id="ARBA00011955"/>
    </source>
</evidence>
<dbReference type="AlphaFoldDB" id="A0A7X2TLF7"/>
<keyword evidence="12" id="KW-0472">Membrane</keyword>
<dbReference type="GO" id="GO:0005886">
    <property type="term" value="C:plasma membrane"/>
    <property type="evidence" value="ECO:0007669"/>
    <property type="project" value="UniProtKB-SubCell"/>
</dbReference>
<organism evidence="14 15">
    <name type="scientific">Oliverpabstia intestinalis</name>
    <dbReference type="NCBI Taxonomy" id="2606633"/>
    <lineage>
        <taxon>Bacteria</taxon>
        <taxon>Bacillati</taxon>
        <taxon>Bacillota</taxon>
        <taxon>Clostridia</taxon>
        <taxon>Lachnospirales</taxon>
        <taxon>Lachnospiraceae</taxon>
        <taxon>Oliverpabstia</taxon>
    </lineage>
</organism>
<dbReference type="PANTHER" id="PTHR30040">
    <property type="entry name" value="THIAMINE BIOSYNTHESIS LIPOPROTEIN APBE"/>
    <property type="match status" value="1"/>
</dbReference>
<keyword evidence="6 10" id="KW-0274">FAD</keyword>
<dbReference type="InterPro" id="IPR003374">
    <property type="entry name" value="ApbE-like_sf"/>
</dbReference>
<keyword evidence="12" id="KW-0449">Lipoprotein</keyword>
<evidence type="ECO:0000256" key="6">
    <source>
        <dbReference type="ARBA" id="ARBA00022827"/>
    </source>
</evidence>
<keyword evidence="3 10" id="KW-0285">Flavoprotein</keyword>
<evidence type="ECO:0000256" key="5">
    <source>
        <dbReference type="ARBA" id="ARBA00022723"/>
    </source>
</evidence>
<evidence type="ECO:0000256" key="13">
    <source>
        <dbReference type="SAM" id="MobiDB-lite"/>
    </source>
</evidence>
<reference evidence="14 15" key="1">
    <citation type="submission" date="2019-08" db="EMBL/GenBank/DDBJ databases">
        <title>In-depth cultivation of the pig gut microbiome towards novel bacterial diversity and tailored functional studies.</title>
        <authorList>
            <person name="Wylensek D."/>
            <person name="Hitch T.C.A."/>
            <person name="Clavel T."/>
        </authorList>
    </citation>
    <scope>NUCLEOTIDE SEQUENCE [LARGE SCALE GENOMIC DNA]</scope>
    <source>
        <strain evidence="14 15">BSM-380-WT-5A</strain>
    </source>
</reference>
<protein>
    <recommendedName>
        <fullName evidence="2 10">FAD:protein FMN transferase</fullName>
        <ecNumber evidence="1 10">2.7.1.180</ecNumber>
    </recommendedName>
    <alternativeName>
        <fullName evidence="8 10">Flavin transferase</fullName>
    </alternativeName>
</protein>
<dbReference type="EC" id="2.7.1.180" evidence="1 10"/>
<evidence type="ECO:0000256" key="10">
    <source>
        <dbReference type="PIRNR" id="PIRNR006268"/>
    </source>
</evidence>
<evidence type="ECO:0000256" key="3">
    <source>
        <dbReference type="ARBA" id="ARBA00022630"/>
    </source>
</evidence>
<evidence type="ECO:0000256" key="2">
    <source>
        <dbReference type="ARBA" id="ARBA00016337"/>
    </source>
</evidence>
<dbReference type="GO" id="GO:0016740">
    <property type="term" value="F:transferase activity"/>
    <property type="evidence" value="ECO:0007669"/>
    <property type="project" value="UniProtKB-UniRule"/>
</dbReference>
<dbReference type="GO" id="GO:0046872">
    <property type="term" value="F:metal ion binding"/>
    <property type="evidence" value="ECO:0007669"/>
    <property type="project" value="UniProtKB-UniRule"/>
</dbReference>
<dbReference type="RefSeq" id="WP_154432726.1">
    <property type="nucleotide sequence ID" value="NZ_VUMS01000022.1"/>
</dbReference>
<accession>A0A7X2TLF7</accession>
<evidence type="ECO:0000313" key="14">
    <source>
        <dbReference type="EMBL" id="MST67296.1"/>
    </source>
</evidence>
<dbReference type="Proteomes" id="UP000440513">
    <property type="component" value="Unassembled WGS sequence"/>
</dbReference>
<keyword evidence="5 10" id="KW-0479">Metal-binding</keyword>
<evidence type="ECO:0000313" key="15">
    <source>
        <dbReference type="Proteomes" id="UP000440513"/>
    </source>
</evidence>
<comment type="subcellular location">
    <subcellularLocation>
        <location evidence="12">Cell inner membrane</location>
        <topology evidence="12">Lipid-anchor</topology>
        <orientation evidence="12">Periplasmic side</orientation>
    </subcellularLocation>
</comment>
<keyword evidence="4 10" id="KW-0808">Transferase</keyword>
<comment type="similarity">
    <text evidence="10 12">Belongs to the ApbE family.</text>
</comment>